<reference evidence="1" key="1">
    <citation type="journal article" date="2021" name="Proc. Natl. Acad. Sci. U.S.A.">
        <title>A Catalog of Tens of Thousands of Viruses from Human Metagenomes Reveals Hidden Associations with Chronic Diseases.</title>
        <authorList>
            <person name="Tisza M.J."/>
            <person name="Buck C.B."/>
        </authorList>
    </citation>
    <scope>NUCLEOTIDE SEQUENCE</scope>
    <source>
        <strain evidence="1">CtfZQ2</strain>
    </source>
</reference>
<sequence length="178" mass="21153">MNKQELINHCKTLKKDKNRFINCIDVDRIINTIKQLDEPQKVTIPQFVADYIEFKKANDFHVYGAMRVIEDHYDKRVPEWFYEGNIEKFVRAWLDGYTVEEEKKYKITLLNRNDGDLYLVNQNADLADKYGHFSPVVLLFTKCTNFSKKCYELTKKEVVSYDFGWVFDCPGIKIEEVE</sequence>
<evidence type="ECO:0000313" key="1">
    <source>
        <dbReference type="EMBL" id="DAD91777.1"/>
    </source>
</evidence>
<dbReference type="EMBL" id="BK015122">
    <property type="protein sequence ID" value="DAD91777.1"/>
    <property type="molecule type" value="Genomic_DNA"/>
</dbReference>
<accession>A0A8S5NAU9</accession>
<protein>
    <recommendedName>
        <fullName evidence="2">Phage protein</fullName>
    </recommendedName>
</protein>
<organism evidence="1">
    <name type="scientific">Siphoviridae sp. ctfZQ2</name>
    <dbReference type="NCBI Taxonomy" id="2826415"/>
    <lineage>
        <taxon>Viruses</taxon>
        <taxon>Duplodnaviria</taxon>
        <taxon>Heunggongvirae</taxon>
        <taxon>Uroviricota</taxon>
        <taxon>Caudoviricetes</taxon>
    </lineage>
</organism>
<dbReference type="Pfam" id="PF07852">
    <property type="entry name" value="DUF1642"/>
    <property type="match status" value="1"/>
</dbReference>
<dbReference type="InterPro" id="IPR012865">
    <property type="entry name" value="DUF1642"/>
</dbReference>
<name>A0A8S5NAU9_9CAUD</name>
<proteinExistence type="predicted"/>
<evidence type="ECO:0008006" key="2">
    <source>
        <dbReference type="Google" id="ProtNLM"/>
    </source>
</evidence>